<dbReference type="EMBL" id="LDAU01000087">
    <property type="protein sequence ID" value="KRX07129.1"/>
    <property type="molecule type" value="Genomic_DNA"/>
</dbReference>
<name>A0A0V0QXN0_PSEPJ</name>
<dbReference type="CDD" id="cd00038">
    <property type="entry name" value="CAP_ED"/>
    <property type="match status" value="2"/>
</dbReference>
<feature type="coiled-coil region" evidence="1">
    <location>
        <begin position="527"/>
        <end position="558"/>
    </location>
</feature>
<dbReference type="InParanoid" id="A0A0V0QXN0"/>
<keyword evidence="1" id="KW-0175">Coiled coil</keyword>
<gene>
    <name evidence="3" type="ORF">PPERSA_09343</name>
</gene>
<dbReference type="Proteomes" id="UP000054937">
    <property type="component" value="Unassembled WGS sequence"/>
</dbReference>
<evidence type="ECO:0000256" key="1">
    <source>
        <dbReference type="SAM" id="Coils"/>
    </source>
</evidence>
<dbReference type="OMA" id="HEDFDIH"/>
<evidence type="ECO:0000313" key="4">
    <source>
        <dbReference type="Proteomes" id="UP000054937"/>
    </source>
</evidence>
<dbReference type="PROSITE" id="PS00888">
    <property type="entry name" value="CNMP_BINDING_1"/>
    <property type="match status" value="1"/>
</dbReference>
<sequence>MEALENLKKQDYMGNQLNQSLGDGKINKLKATQIYNESEKKMQNNLNFSSQNHINMTQKHVKRLQSANRNKKNGIHDYINSNNITYTNDEYHKNDSSHYNLDSTNQINDVSTKKNLNKCISNIKMKLQKNYSRNNQNELYTGCNENKNKQTNAIPKRSTSHNIIKSKVGVVSKNVQQNNSQKQNNQQYAPVFDTNNYNYKFPDWLNKRVDFQNLQTLEHFDMNKKILSVAKTPSSDRMPPEIQLVALFLKKLSLFRLMPQYLLEFIAGKIYTQSFINQQTQQKEFRSYNHGEYICRQGDQGNSMFIIFRGQVEVLIGGNVVETFQLKELIGRTALENEVPRTADLRAKGNVDLLILNRQDYQHCIFQFVKQERENLGEFIRSIPFINKSFNEQKIKKLTRDVKIKFFAPKDKLYMEGHQIDGVYIIKEGSFIQNIQVKLDYQNQWPLKVQDKKTWEKRITSKVVDYNIKYTAQQILGFSEIIDPPNNGVRKETISAVEDTIAIFIPKSQFTTNYLKQMNPQTKESLIMKVKNDENNMKQRIQQIERALKQNLKTYNHEQIQVKQRKMDGIIQNTNKKLKDDMKKQLPYRLSKVIKQIKK</sequence>
<reference evidence="3 4" key="1">
    <citation type="journal article" date="2015" name="Sci. Rep.">
        <title>Genome of the facultative scuticociliatosis pathogen Pseudocohnilembus persalinus provides insight into its virulence through horizontal gene transfer.</title>
        <authorList>
            <person name="Xiong J."/>
            <person name="Wang G."/>
            <person name="Cheng J."/>
            <person name="Tian M."/>
            <person name="Pan X."/>
            <person name="Warren A."/>
            <person name="Jiang C."/>
            <person name="Yuan D."/>
            <person name="Miao W."/>
        </authorList>
    </citation>
    <scope>NUCLEOTIDE SEQUENCE [LARGE SCALE GENOMIC DNA]</scope>
    <source>
        <strain evidence="3">36N120E</strain>
    </source>
</reference>
<dbReference type="OrthoDB" id="2021138at2759"/>
<proteinExistence type="predicted"/>
<evidence type="ECO:0000259" key="2">
    <source>
        <dbReference type="PROSITE" id="PS50042"/>
    </source>
</evidence>
<dbReference type="PROSITE" id="PS50042">
    <property type="entry name" value="CNMP_BINDING_3"/>
    <property type="match status" value="2"/>
</dbReference>
<feature type="domain" description="Cyclic nucleotide-binding" evidence="2">
    <location>
        <begin position="386"/>
        <end position="431"/>
    </location>
</feature>
<feature type="domain" description="Cyclic nucleotide-binding" evidence="2">
    <location>
        <begin position="254"/>
        <end position="382"/>
    </location>
</feature>
<comment type="caution">
    <text evidence="3">The sequence shown here is derived from an EMBL/GenBank/DDBJ whole genome shotgun (WGS) entry which is preliminary data.</text>
</comment>
<organism evidence="3 4">
    <name type="scientific">Pseudocohnilembus persalinus</name>
    <name type="common">Ciliate</name>
    <dbReference type="NCBI Taxonomy" id="266149"/>
    <lineage>
        <taxon>Eukaryota</taxon>
        <taxon>Sar</taxon>
        <taxon>Alveolata</taxon>
        <taxon>Ciliophora</taxon>
        <taxon>Intramacronucleata</taxon>
        <taxon>Oligohymenophorea</taxon>
        <taxon>Scuticociliatia</taxon>
        <taxon>Philasterida</taxon>
        <taxon>Pseudocohnilembidae</taxon>
        <taxon>Pseudocohnilembus</taxon>
    </lineage>
</organism>
<dbReference type="AlphaFoldDB" id="A0A0V0QXN0"/>
<dbReference type="SUPFAM" id="SSF51206">
    <property type="entry name" value="cAMP-binding domain-like"/>
    <property type="match status" value="2"/>
</dbReference>
<accession>A0A0V0QXN0</accession>
<dbReference type="PANTHER" id="PTHR23011">
    <property type="entry name" value="CYCLIC NUCLEOTIDE-BINDING DOMAIN CONTAINING PROTEIN"/>
    <property type="match status" value="1"/>
</dbReference>
<keyword evidence="4" id="KW-1185">Reference proteome</keyword>
<evidence type="ECO:0000313" key="3">
    <source>
        <dbReference type="EMBL" id="KRX07129.1"/>
    </source>
</evidence>
<dbReference type="PANTHER" id="PTHR23011:SF28">
    <property type="entry name" value="CYCLIC NUCLEOTIDE-BINDING DOMAIN CONTAINING PROTEIN"/>
    <property type="match status" value="1"/>
</dbReference>
<dbReference type="SMART" id="SM00100">
    <property type="entry name" value="cNMP"/>
    <property type="match status" value="1"/>
</dbReference>
<dbReference type="Pfam" id="PF00027">
    <property type="entry name" value="cNMP_binding"/>
    <property type="match status" value="1"/>
</dbReference>
<dbReference type="InterPro" id="IPR018490">
    <property type="entry name" value="cNMP-bd_dom_sf"/>
</dbReference>
<dbReference type="InterPro" id="IPR000595">
    <property type="entry name" value="cNMP-bd_dom"/>
</dbReference>
<dbReference type="InterPro" id="IPR018488">
    <property type="entry name" value="cNMP-bd_CS"/>
</dbReference>
<protein>
    <submittedName>
        <fullName evidence="3">Cyclic nucleotide-binding protein</fullName>
    </submittedName>
</protein>
<dbReference type="InterPro" id="IPR014710">
    <property type="entry name" value="RmlC-like_jellyroll"/>
</dbReference>
<dbReference type="Gene3D" id="2.60.120.10">
    <property type="entry name" value="Jelly Rolls"/>
    <property type="match status" value="2"/>
</dbReference>